<keyword evidence="4" id="KW-1185">Reference proteome</keyword>
<evidence type="ECO:0000313" key="3">
    <source>
        <dbReference type="EMBL" id="QOY86883.1"/>
    </source>
</evidence>
<feature type="chain" id="PRO_5032492865" evidence="2">
    <location>
        <begin position="24"/>
        <end position="380"/>
    </location>
</feature>
<dbReference type="GO" id="GO:0031145">
    <property type="term" value="P:anaphase-promoting complex-dependent catabolic process"/>
    <property type="evidence" value="ECO:0007669"/>
    <property type="project" value="TreeGrafter"/>
</dbReference>
<dbReference type="GO" id="GO:0005737">
    <property type="term" value="C:cytoplasm"/>
    <property type="evidence" value="ECO:0007669"/>
    <property type="project" value="TreeGrafter"/>
</dbReference>
<dbReference type="RefSeq" id="WP_194448552.1">
    <property type="nucleotide sequence ID" value="NZ_CP063849.1"/>
</dbReference>
<dbReference type="EMBL" id="CP063849">
    <property type="protein sequence ID" value="QOY86883.1"/>
    <property type="molecule type" value="Genomic_DNA"/>
</dbReference>
<proteinExistence type="predicted"/>
<dbReference type="PANTHER" id="PTHR12558">
    <property type="entry name" value="CELL DIVISION CYCLE 16,23,27"/>
    <property type="match status" value="1"/>
</dbReference>
<name>A0A7S7NNI4_PALFE</name>
<organism evidence="3 4">
    <name type="scientific">Paludibaculum fermentans</name>
    <dbReference type="NCBI Taxonomy" id="1473598"/>
    <lineage>
        <taxon>Bacteria</taxon>
        <taxon>Pseudomonadati</taxon>
        <taxon>Acidobacteriota</taxon>
        <taxon>Terriglobia</taxon>
        <taxon>Bryobacterales</taxon>
        <taxon>Bryobacteraceae</taxon>
        <taxon>Paludibaculum</taxon>
    </lineage>
</organism>
<evidence type="ECO:0000256" key="1">
    <source>
        <dbReference type="PROSITE-ProRule" id="PRU00339"/>
    </source>
</evidence>
<protein>
    <submittedName>
        <fullName evidence="3">Tetratricopeptide repeat protein</fullName>
    </submittedName>
</protein>
<dbReference type="Pfam" id="PF13432">
    <property type="entry name" value="TPR_16"/>
    <property type="match status" value="1"/>
</dbReference>
<dbReference type="InterPro" id="IPR011990">
    <property type="entry name" value="TPR-like_helical_dom_sf"/>
</dbReference>
<dbReference type="KEGG" id="pfer:IRI77_29505"/>
<dbReference type="Gene3D" id="1.25.40.10">
    <property type="entry name" value="Tetratricopeptide repeat domain"/>
    <property type="match status" value="2"/>
</dbReference>
<feature type="repeat" description="TPR" evidence="1">
    <location>
        <begin position="67"/>
        <end position="100"/>
    </location>
</feature>
<feature type="signal peptide" evidence="2">
    <location>
        <begin position="1"/>
        <end position="23"/>
    </location>
</feature>
<keyword evidence="1" id="KW-0802">TPR repeat</keyword>
<dbReference type="AlphaFoldDB" id="A0A7S7NNI4"/>
<gene>
    <name evidence="3" type="ORF">IRI77_29505</name>
</gene>
<dbReference type="GO" id="GO:0051301">
    <property type="term" value="P:cell division"/>
    <property type="evidence" value="ECO:0007669"/>
    <property type="project" value="TreeGrafter"/>
</dbReference>
<dbReference type="SMART" id="SM00028">
    <property type="entry name" value="TPR"/>
    <property type="match status" value="5"/>
</dbReference>
<dbReference type="Proteomes" id="UP000593892">
    <property type="component" value="Chromosome"/>
</dbReference>
<evidence type="ECO:0000256" key="2">
    <source>
        <dbReference type="SAM" id="SignalP"/>
    </source>
</evidence>
<dbReference type="SUPFAM" id="SSF48452">
    <property type="entry name" value="TPR-like"/>
    <property type="match status" value="2"/>
</dbReference>
<dbReference type="GO" id="GO:0016567">
    <property type="term" value="P:protein ubiquitination"/>
    <property type="evidence" value="ECO:0007669"/>
    <property type="project" value="TreeGrafter"/>
</dbReference>
<dbReference type="Pfam" id="PF14559">
    <property type="entry name" value="TPR_19"/>
    <property type="match status" value="1"/>
</dbReference>
<feature type="repeat" description="TPR" evidence="1">
    <location>
        <begin position="268"/>
        <end position="301"/>
    </location>
</feature>
<evidence type="ECO:0000313" key="4">
    <source>
        <dbReference type="Proteomes" id="UP000593892"/>
    </source>
</evidence>
<dbReference type="PROSITE" id="PS50005">
    <property type="entry name" value="TPR"/>
    <property type="match status" value="2"/>
</dbReference>
<reference evidence="3 4" key="1">
    <citation type="submission" date="2020-10" db="EMBL/GenBank/DDBJ databases">
        <title>Complete genome sequence of Paludibaculum fermentans P105T, a facultatively anaerobic acidobacterium capable of dissimilatory Fe(III) reduction.</title>
        <authorList>
            <person name="Dedysh S.N."/>
            <person name="Beletsky A.V."/>
            <person name="Kulichevskaya I.S."/>
            <person name="Mardanov A.V."/>
            <person name="Ravin N.V."/>
        </authorList>
    </citation>
    <scope>NUCLEOTIDE SEQUENCE [LARGE SCALE GENOMIC DNA]</scope>
    <source>
        <strain evidence="3 4">P105</strain>
    </source>
</reference>
<keyword evidence="2" id="KW-0732">Signal</keyword>
<sequence length="380" mass="40716">MSSVTLAAVLWGACLVMSAQGTAAGPAAPPAAVAGLARQGAAARLAGRGAEAAELYGRVVRLAPQWAEGWYHLGALNYAAGRFAECRDAMRRFVQLEPGLPQGHGYLGLCAFRTQEFGAALEALEKALLLGVPADEPLLRPIQLHAAMLSTKAGLFEKSMPLCRALALRFGEWPELVALAGATVLRRPIFPAEVAAEDRALIFLMGRAALTAGAGQMEAARRMLDGVVKEYDRTPGVHYGYASVLLAGAPEECAVELRKELAVNPEHLPSLVSLAVILKKNEQYDEALGLLQRALAVKPGDLRARYQRATIYLAQDQADEARTELEAVEREAPGIAEVHATLASVYYRLKRKADGDRQRLLVVQLKGSARSGQLEAPVNP</sequence>
<accession>A0A7S7NNI4</accession>
<dbReference type="InterPro" id="IPR019734">
    <property type="entry name" value="TPR_rpt"/>
</dbReference>
<dbReference type="PANTHER" id="PTHR12558:SF13">
    <property type="entry name" value="CELL DIVISION CYCLE PROTEIN 27 HOMOLOG"/>
    <property type="match status" value="1"/>
</dbReference>